<gene>
    <name evidence="5" type="ORF">ACFPFU_09530</name>
</gene>
<evidence type="ECO:0000313" key="6">
    <source>
        <dbReference type="Proteomes" id="UP001595818"/>
    </source>
</evidence>
<evidence type="ECO:0000259" key="4">
    <source>
        <dbReference type="PROSITE" id="PS51819"/>
    </source>
</evidence>
<protein>
    <recommendedName>
        <fullName evidence="2">Bleomycin resistance protein</fullName>
    </recommendedName>
</protein>
<dbReference type="Gene3D" id="3.10.180.10">
    <property type="entry name" value="2,3-Dihydroxybiphenyl 1,2-Dioxygenase, domain 1"/>
    <property type="match status" value="1"/>
</dbReference>
<dbReference type="PROSITE" id="PS51819">
    <property type="entry name" value="VOC"/>
    <property type="match status" value="1"/>
</dbReference>
<dbReference type="InterPro" id="IPR000335">
    <property type="entry name" value="Bleomycin-R"/>
</dbReference>
<keyword evidence="6" id="KW-1185">Reference proteome</keyword>
<proteinExistence type="inferred from homology"/>
<evidence type="ECO:0000256" key="2">
    <source>
        <dbReference type="ARBA" id="ARBA00021572"/>
    </source>
</evidence>
<keyword evidence="3" id="KW-0046">Antibiotic resistance</keyword>
<dbReference type="SUPFAM" id="SSF54593">
    <property type="entry name" value="Glyoxalase/Bleomycin resistance protein/Dihydroxybiphenyl dioxygenase"/>
    <property type="match status" value="1"/>
</dbReference>
<feature type="domain" description="VOC" evidence="4">
    <location>
        <begin position="3"/>
        <end position="120"/>
    </location>
</feature>
<comment type="caution">
    <text evidence="5">The sequence shown here is derived from an EMBL/GenBank/DDBJ whole genome shotgun (WGS) entry which is preliminary data.</text>
</comment>
<dbReference type="Pfam" id="PF19581">
    <property type="entry name" value="Glyoxalase_7"/>
    <property type="match status" value="1"/>
</dbReference>
<evidence type="ECO:0000256" key="3">
    <source>
        <dbReference type="ARBA" id="ARBA00023251"/>
    </source>
</evidence>
<evidence type="ECO:0000313" key="5">
    <source>
        <dbReference type="EMBL" id="MFC4871927.1"/>
    </source>
</evidence>
<reference evidence="6" key="1">
    <citation type="journal article" date="2019" name="Int. J. Syst. Evol. Microbiol.">
        <title>The Global Catalogue of Microorganisms (GCM) 10K type strain sequencing project: providing services to taxonomists for standard genome sequencing and annotation.</title>
        <authorList>
            <consortium name="The Broad Institute Genomics Platform"/>
            <consortium name="The Broad Institute Genome Sequencing Center for Infectious Disease"/>
            <person name="Wu L."/>
            <person name="Ma J."/>
        </authorList>
    </citation>
    <scope>NUCLEOTIDE SEQUENCE [LARGE SCALE GENOMIC DNA]</scope>
    <source>
        <strain evidence="6">CGMCC 4.7466</strain>
    </source>
</reference>
<dbReference type="EMBL" id="JBHSJJ010000004">
    <property type="protein sequence ID" value="MFC4871927.1"/>
    <property type="molecule type" value="Genomic_DNA"/>
</dbReference>
<dbReference type="InterPro" id="IPR029068">
    <property type="entry name" value="Glyas_Bleomycin-R_OHBP_Dase"/>
</dbReference>
<dbReference type="InterPro" id="IPR037523">
    <property type="entry name" value="VOC_core"/>
</dbReference>
<dbReference type="Proteomes" id="UP001595818">
    <property type="component" value="Unassembled WGS sequence"/>
</dbReference>
<evidence type="ECO:0000256" key="1">
    <source>
        <dbReference type="ARBA" id="ARBA00011051"/>
    </source>
</evidence>
<sequence length="121" mass="14224">MLKSNKVIPIFRVFDYRKTIEYYVDWLGFKVDWEHRFDDNSPIYMQVSMDTIVLHLSEHHGDCCPGSKAFIECTGIREYHKQLLAKKYKYNSPGLEVAPWKALCMEVIDPFGNKLLFSEAQ</sequence>
<comment type="similarity">
    <text evidence="1">Belongs to the bleomycin resistance protein family.</text>
</comment>
<organism evidence="5 6">
    <name type="scientific">Negadavirga shengliensis</name>
    <dbReference type="NCBI Taxonomy" id="1389218"/>
    <lineage>
        <taxon>Bacteria</taxon>
        <taxon>Pseudomonadati</taxon>
        <taxon>Bacteroidota</taxon>
        <taxon>Cytophagia</taxon>
        <taxon>Cytophagales</taxon>
        <taxon>Cyclobacteriaceae</taxon>
        <taxon>Negadavirga</taxon>
    </lineage>
</organism>
<accession>A0ABV9SZS5</accession>
<name>A0ABV9SZS5_9BACT</name>
<dbReference type="RefSeq" id="WP_377063854.1">
    <property type="nucleotide sequence ID" value="NZ_JBHSJJ010000004.1"/>
</dbReference>
<dbReference type="CDD" id="cd08349">
    <property type="entry name" value="BLMA_like"/>
    <property type="match status" value="1"/>
</dbReference>